<feature type="transmembrane region" description="Helical" evidence="1">
    <location>
        <begin position="101"/>
        <end position="126"/>
    </location>
</feature>
<gene>
    <name evidence="2" type="ORF">AWW67_09065</name>
</gene>
<dbReference type="STRING" id="1914963.AWW67_09065"/>
<accession>A0A150XP09</accession>
<evidence type="ECO:0000313" key="3">
    <source>
        <dbReference type="Proteomes" id="UP000075663"/>
    </source>
</evidence>
<evidence type="ECO:0000256" key="1">
    <source>
        <dbReference type="SAM" id="Phobius"/>
    </source>
</evidence>
<feature type="transmembrane region" description="Helical" evidence="1">
    <location>
        <begin position="54"/>
        <end position="72"/>
    </location>
</feature>
<dbReference type="Proteomes" id="UP000075663">
    <property type="component" value="Unassembled WGS sequence"/>
</dbReference>
<evidence type="ECO:0000313" key="2">
    <source>
        <dbReference type="EMBL" id="KYG80322.1"/>
    </source>
</evidence>
<organism evidence="2 3">
    <name type="scientific">Roseivirga seohaensis</name>
    <dbReference type="NCBI Taxonomy" id="1914963"/>
    <lineage>
        <taxon>Bacteria</taxon>
        <taxon>Pseudomonadati</taxon>
        <taxon>Bacteroidota</taxon>
        <taxon>Cytophagia</taxon>
        <taxon>Cytophagales</taxon>
        <taxon>Roseivirgaceae</taxon>
        <taxon>Roseivirga</taxon>
    </lineage>
</organism>
<dbReference type="EMBL" id="LRPB01000047">
    <property type="protein sequence ID" value="KYG80322.1"/>
    <property type="molecule type" value="Genomic_DNA"/>
</dbReference>
<keyword evidence="1" id="KW-0812">Transmembrane</keyword>
<keyword evidence="1" id="KW-0472">Membrane</keyword>
<name>A0A150XP09_9BACT</name>
<keyword evidence="1" id="KW-1133">Transmembrane helix</keyword>
<sequence length="181" mass="21008">MNDQFHIGEILIDGIRSIENKRRRTVLFFVLPFILGLILSFFNIVSVGILAEKLLNALAIFTGFLFTLMVYVSDKANNARSKYIESIDHPEKRLSKRLSSFYHVLIKQISYTIVIASLIIIFLLVSDFNIPFEFKYSEVQYYLSKIYTSVVCSFLLHFLVFLALITSSMYAMFLHETSFEE</sequence>
<protein>
    <submittedName>
        <fullName evidence="2">Uncharacterized protein</fullName>
    </submittedName>
</protein>
<feature type="transmembrane region" description="Helical" evidence="1">
    <location>
        <begin position="146"/>
        <end position="165"/>
    </location>
</feature>
<feature type="transmembrane region" description="Helical" evidence="1">
    <location>
        <begin position="26"/>
        <end position="48"/>
    </location>
</feature>
<comment type="caution">
    <text evidence="2">The sequence shown here is derived from an EMBL/GenBank/DDBJ whole genome shotgun (WGS) entry which is preliminary data.</text>
</comment>
<reference evidence="2 3" key="1">
    <citation type="submission" date="2016-01" db="EMBL/GenBank/DDBJ databases">
        <title>Genome sequencing of Roseivirga seohaensis SW-152.</title>
        <authorList>
            <person name="Selvaratnam C."/>
            <person name="Thevarajoo S."/>
            <person name="Goh K.M."/>
            <person name="Ee R."/>
            <person name="Chan K.-G."/>
            <person name="Chong C.S."/>
        </authorList>
    </citation>
    <scope>NUCLEOTIDE SEQUENCE [LARGE SCALE GENOMIC DNA]</scope>
    <source>
        <strain evidence="2 3">SW-152</strain>
    </source>
</reference>
<proteinExistence type="predicted"/>
<dbReference type="AlphaFoldDB" id="A0A150XP09"/>